<dbReference type="GO" id="GO:0006508">
    <property type="term" value="P:proteolysis"/>
    <property type="evidence" value="ECO:0007669"/>
    <property type="project" value="InterPro"/>
</dbReference>
<evidence type="ECO:0000313" key="3">
    <source>
        <dbReference type="EMBL" id="PCE63973.1"/>
    </source>
</evidence>
<comment type="similarity">
    <text evidence="1">Belongs to the peptidase M14 family.</text>
</comment>
<dbReference type="GO" id="GO:0008270">
    <property type="term" value="F:zinc ion binding"/>
    <property type="evidence" value="ECO:0007669"/>
    <property type="project" value="InterPro"/>
</dbReference>
<protein>
    <recommendedName>
        <fullName evidence="2">Peptidase M14 domain-containing protein</fullName>
    </recommendedName>
</protein>
<gene>
    <name evidence="3" type="ORF">B7P33_12015</name>
</gene>
<dbReference type="Gene3D" id="3.40.630.10">
    <property type="entry name" value="Zn peptidases"/>
    <property type="match status" value="1"/>
</dbReference>
<dbReference type="SUPFAM" id="SSF53187">
    <property type="entry name" value="Zn-dependent exopeptidases"/>
    <property type="match status" value="1"/>
</dbReference>
<dbReference type="CDD" id="cd06239">
    <property type="entry name" value="M14-like"/>
    <property type="match status" value="1"/>
</dbReference>
<dbReference type="RefSeq" id="WP_097442690.1">
    <property type="nucleotide sequence ID" value="NZ_NBWU01000004.1"/>
</dbReference>
<dbReference type="PROSITE" id="PS52035">
    <property type="entry name" value="PEPTIDASE_M14"/>
    <property type="match status" value="1"/>
</dbReference>
<feature type="active site" description="Proton donor/acceptor" evidence="1">
    <location>
        <position position="237"/>
    </location>
</feature>
<evidence type="ECO:0000259" key="2">
    <source>
        <dbReference type="PROSITE" id="PS52035"/>
    </source>
</evidence>
<comment type="caution">
    <text evidence="3">The sequence shown here is derived from an EMBL/GenBank/DDBJ whole genome shotgun (WGS) entry which is preliminary data.</text>
</comment>
<dbReference type="InterPro" id="IPR000834">
    <property type="entry name" value="Peptidase_M14"/>
</dbReference>
<feature type="domain" description="Peptidase M14" evidence="2">
    <location>
        <begin position="3"/>
        <end position="265"/>
    </location>
</feature>
<dbReference type="GO" id="GO:0004181">
    <property type="term" value="F:metallocarboxypeptidase activity"/>
    <property type="evidence" value="ECO:0007669"/>
    <property type="project" value="InterPro"/>
</dbReference>
<name>A0A2A4G6B2_9FLAO</name>
<accession>A0A2A4G6B2</accession>
<dbReference type="AlphaFoldDB" id="A0A2A4G6B2"/>
<sequence>MMEYTPYALDITLDRYFPLEYLEIALNRLKIDVSTHIIGYSEQQRPIYGLEFGEGPTKVLMWSQMHGNESTTTKALIDLLHLLQYDAEVKNIIVSNCKLYIIPILSPDGAKKYTRLNANQVDLNRDSQKRTQVESQLLRKVFESFQPDFCFNLHGQRTIFSVGQSAVPATVSFLAPAFDEARSLNEHRKTAMQLIALMTEELYRFIPKGVGRYDDGFNANCVGDAFMMAGVPTILFEAGHFPNDYNRTKTRELIFRALLAGLRAIIDKSFLNYSVTDYLAIPENGKCFVDIIVSNAHELNKNIPKNVDLAILFKEELVNEAVDFVPQIMKKGDVTGFYGHKQLNAAENADRLEISRFKRLSRLIEQYGID</sequence>
<proteinExistence type="inferred from homology"/>
<keyword evidence="4" id="KW-1185">Reference proteome</keyword>
<dbReference type="Pfam" id="PF00246">
    <property type="entry name" value="Peptidase_M14"/>
    <property type="match status" value="1"/>
</dbReference>
<reference evidence="3 4" key="1">
    <citation type="submission" date="2017-04" db="EMBL/GenBank/DDBJ databases">
        <title>A new member of the family Flavobacteriaceae isolated from ascidians.</title>
        <authorList>
            <person name="Chen L."/>
        </authorList>
    </citation>
    <scope>NUCLEOTIDE SEQUENCE [LARGE SCALE GENOMIC DNA]</scope>
    <source>
        <strain evidence="3 4">HQA918</strain>
    </source>
</reference>
<dbReference type="OrthoDB" id="1119199at2"/>
<dbReference type="Proteomes" id="UP000219559">
    <property type="component" value="Unassembled WGS sequence"/>
</dbReference>
<evidence type="ECO:0000313" key="4">
    <source>
        <dbReference type="Proteomes" id="UP000219559"/>
    </source>
</evidence>
<organism evidence="3 4">
    <name type="scientific">Sediminicola luteus</name>
    <dbReference type="NCBI Taxonomy" id="319238"/>
    <lineage>
        <taxon>Bacteria</taxon>
        <taxon>Pseudomonadati</taxon>
        <taxon>Bacteroidota</taxon>
        <taxon>Flavobacteriia</taxon>
        <taxon>Flavobacteriales</taxon>
        <taxon>Flavobacteriaceae</taxon>
        <taxon>Sediminicola</taxon>
    </lineage>
</organism>
<evidence type="ECO:0000256" key="1">
    <source>
        <dbReference type="PROSITE-ProRule" id="PRU01379"/>
    </source>
</evidence>
<dbReference type="EMBL" id="NBWU01000004">
    <property type="protein sequence ID" value="PCE63973.1"/>
    <property type="molecule type" value="Genomic_DNA"/>
</dbReference>